<reference evidence="2 3" key="1">
    <citation type="submission" date="2023-02" db="EMBL/GenBank/DDBJ databases">
        <title>LHISI_Scaffold_Assembly.</title>
        <authorList>
            <person name="Stuart O.P."/>
            <person name="Cleave R."/>
            <person name="Magrath M.J.L."/>
            <person name="Mikheyev A.S."/>
        </authorList>
    </citation>
    <scope>NUCLEOTIDE SEQUENCE [LARGE SCALE GENOMIC DNA]</scope>
    <source>
        <strain evidence="2">Daus_M_001</strain>
        <tissue evidence="2">Leg muscle</tissue>
    </source>
</reference>
<protein>
    <submittedName>
        <fullName evidence="2">Uncharacterized protein</fullName>
    </submittedName>
</protein>
<feature type="region of interest" description="Disordered" evidence="1">
    <location>
        <begin position="131"/>
        <end position="202"/>
    </location>
</feature>
<gene>
    <name evidence="2" type="ORF">PR048_011313</name>
</gene>
<sequence length="787" mass="88409">MAKTKGEPYILKEIYQKNIKNCKELLGFDNRNWAVIENKEHIHWNKIKYDHSGEELSLKLYQKRRGKARSIHDLELSYAYKELLPITAEKKKDLMSLCAHWLIPEVYARFYESLKAGRLASRMLSSQAVVPSRTMSVDDITARACQSRHSRKEERKRERNEDSRKGREEMKRRKECKSKQMGMLKEKPRRYREKERRKRKDRIREMEEKIERKMNESMQKIKNLTNYNTKISECVSLSPKTFSKNALPSQYPRDISRIAFHEAASQEPRTTLIVDRTDVNCVVNVLLKTNATSNDIRFATYNDIRFAVSNNIRLATSKDISFATSNKIRLAASNIRLAVTTLGAPSSMMPPVSTLPPASMPSTPYSTPSSTPSSNRLLLVSGVGGFGQQYSGQGLCPGKVQVRCWRGGRQARLVVDKQALWARVGGGCLTDLPVHHMLESGGAAQPYLSRGLTFTCPVVCLKNLLRNSSSNSIGHVPYDITVAMETHQIDDSRQDSSSGSIIVFVTHHRTCDVLRDLSLLWLLRFREGIITVTGSNVSSSAEAEKSRLVTTVVMHYGDNRRGFLVNFVAFFVRVIDFFVNAINLLGHGVALMDPAVLHFGRGKFQSARILEVFASAVGSVYHWVGRSVIQVFSSVICITNWTTTCVSTQLSTMPTTRTSGVAISSSNKSVFWKAPTSPNTEPHLPSNVAGKTLAAINSGAYNYWRMRRMVSTSEAHYHLLHLPFWTVFLSCFKGASMDPSNNGEIRGCADCESPPSNHIPKSGKPQPSFDMAASRVGGEVRYPTIYQ</sequence>
<organism evidence="2 3">
    <name type="scientific">Dryococelus australis</name>
    <dbReference type="NCBI Taxonomy" id="614101"/>
    <lineage>
        <taxon>Eukaryota</taxon>
        <taxon>Metazoa</taxon>
        <taxon>Ecdysozoa</taxon>
        <taxon>Arthropoda</taxon>
        <taxon>Hexapoda</taxon>
        <taxon>Insecta</taxon>
        <taxon>Pterygota</taxon>
        <taxon>Neoptera</taxon>
        <taxon>Polyneoptera</taxon>
        <taxon>Phasmatodea</taxon>
        <taxon>Verophasmatodea</taxon>
        <taxon>Anareolatae</taxon>
        <taxon>Phasmatidae</taxon>
        <taxon>Eurycanthinae</taxon>
        <taxon>Dryococelus</taxon>
    </lineage>
</organism>
<dbReference type="EMBL" id="JARBHB010000004">
    <property type="protein sequence ID" value="KAJ8885117.1"/>
    <property type="molecule type" value="Genomic_DNA"/>
</dbReference>
<evidence type="ECO:0000313" key="2">
    <source>
        <dbReference type="EMBL" id="KAJ8885117.1"/>
    </source>
</evidence>
<feature type="compositionally biased region" description="Basic and acidic residues" evidence="1">
    <location>
        <begin position="151"/>
        <end position="172"/>
    </location>
</feature>
<dbReference type="Proteomes" id="UP001159363">
    <property type="component" value="Chromosome X"/>
</dbReference>
<comment type="caution">
    <text evidence="2">The sequence shown here is derived from an EMBL/GenBank/DDBJ whole genome shotgun (WGS) entry which is preliminary data.</text>
</comment>
<keyword evidence="3" id="KW-1185">Reference proteome</keyword>
<proteinExistence type="predicted"/>
<feature type="compositionally biased region" description="Basic residues" evidence="1">
    <location>
        <begin position="187"/>
        <end position="201"/>
    </location>
</feature>
<evidence type="ECO:0000256" key="1">
    <source>
        <dbReference type="SAM" id="MobiDB-lite"/>
    </source>
</evidence>
<accession>A0ABQ9HLA2</accession>
<name>A0ABQ9HLA2_9NEOP</name>
<evidence type="ECO:0000313" key="3">
    <source>
        <dbReference type="Proteomes" id="UP001159363"/>
    </source>
</evidence>